<evidence type="ECO:0008006" key="5">
    <source>
        <dbReference type="Google" id="ProtNLM"/>
    </source>
</evidence>
<organism evidence="3 4">
    <name type="scientific">Clydaea vesicula</name>
    <dbReference type="NCBI Taxonomy" id="447962"/>
    <lineage>
        <taxon>Eukaryota</taxon>
        <taxon>Fungi</taxon>
        <taxon>Fungi incertae sedis</taxon>
        <taxon>Chytridiomycota</taxon>
        <taxon>Chytridiomycota incertae sedis</taxon>
        <taxon>Chytridiomycetes</taxon>
        <taxon>Lobulomycetales</taxon>
        <taxon>Lobulomycetaceae</taxon>
        <taxon>Clydaea</taxon>
    </lineage>
</organism>
<dbReference type="GO" id="GO:0005634">
    <property type="term" value="C:nucleus"/>
    <property type="evidence" value="ECO:0007669"/>
    <property type="project" value="TreeGrafter"/>
</dbReference>
<gene>
    <name evidence="3" type="ORF">HK099_000926</name>
</gene>
<evidence type="ECO:0000313" key="3">
    <source>
        <dbReference type="EMBL" id="KAJ3205068.1"/>
    </source>
</evidence>
<evidence type="ECO:0000256" key="2">
    <source>
        <dbReference type="SAM" id="MobiDB-lite"/>
    </source>
</evidence>
<dbReference type="EMBL" id="JADGJW010001236">
    <property type="protein sequence ID" value="KAJ3205068.1"/>
    <property type="molecule type" value="Genomic_DNA"/>
</dbReference>
<dbReference type="AlphaFoldDB" id="A0AAD5TUJ7"/>
<dbReference type="PANTHER" id="PTHR13082">
    <property type="entry name" value="SAP18"/>
    <property type="match status" value="1"/>
</dbReference>
<feature type="region of interest" description="Disordered" evidence="2">
    <location>
        <begin position="141"/>
        <end position="242"/>
    </location>
</feature>
<dbReference type="Pfam" id="PF06487">
    <property type="entry name" value="SAP18"/>
    <property type="match status" value="1"/>
</dbReference>
<evidence type="ECO:0000313" key="4">
    <source>
        <dbReference type="Proteomes" id="UP001211065"/>
    </source>
</evidence>
<feature type="compositionally biased region" description="Basic and acidic residues" evidence="2">
    <location>
        <begin position="170"/>
        <end position="186"/>
    </location>
</feature>
<reference evidence="3" key="1">
    <citation type="submission" date="2020-05" db="EMBL/GenBank/DDBJ databases">
        <title>Phylogenomic resolution of chytrid fungi.</title>
        <authorList>
            <person name="Stajich J.E."/>
            <person name="Amses K."/>
            <person name="Simmons R."/>
            <person name="Seto K."/>
            <person name="Myers J."/>
            <person name="Bonds A."/>
            <person name="Quandt C.A."/>
            <person name="Barry K."/>
            <person name="Liu P."/>
            <person name="Grigoriev I."/>
            <person name="Longcore J.E."/>
            <person name="James T.Y."/>
        </authorList>
    </citation>
    <scope>NUCLEOTIDE SEQUENCE</scope>
    <source>
        <strain evidence="3">JEL0476</strain>
    </source>
</reference>
<proteinExistence type="inferred from homology"/>
<dbReference type="GO" id="GO:0003714">
    <property type="term" value="F:transcription corepressor activity"/>
    <property type="evidence" value="ECO:0007669"/>
    <property type="project" value="TreeGrafter"/>
</dbReference>
<keyword evidence="4" id="KW-1185">Reference proteome</keyword>
<dbReference type="InterPro" id="IPR010516">
    <property type="entry name" value="SAP18"/>
</dbReference>
<comment type="similarity">
    <text evidence="1">Belongs to the SAP18 family.</text>
</comment>
<sequence length="242" mass="28313">MTTIKFQEKETFKVNREQVCPFLLKTFLKEGQQHKLSDYTPRLPEENQILIHTWRDATLRELLSTLAKKNPLLAKRNIKVCFRLFYQDHLRPTSYQIKELGTLYNFKKTSEENKNLDEFRFVIGDYLDVFVSETTEVKRTFNSSDQNKSKDGGRASNNADTNHPPLRRFQGPERIGREINTTRDFGHSNFSRAGPPDRGVRDVGGRPTSYRGSARQNADPYPRPNDSWKRGVRDFRDNGRRR</sequence>
<dbReference type="PANTHER" id="PTHR13082:SF0">
    <property type="entry name" value="HISTONE DEACETYLASE COMPLEX SUBUNIT SAP18"/>
    <property type="match status" value="1"/>
</dbReference>
<name>A0AAD5TUJ7_9FUNG</name>
<dbReference type="Proteomes" id="UP001211065">
    <property type="component" value="Unassembled WGS sequence"/>
</dbReference>
<dbReference type="InterPro" id="IPR042534">
    <property type="entry name" value="SAP18_sf"/>
</dbReference>
<feature type="compositionally biased region" description="Basic and acidic residues" evidence="2">
    <location>
        <begin position="226"/>
        <end position="242"/>
    </location>
</feature>
<comment type="caution">
    <text evidence="3">The sequence shown here is derived from an EMBL/GenBank/DDBJ whole genome shotgun (WGS) entry which is preliminary data.</text>
</comment>
<accession>A0AAD5TUJ7</accession>
<dbReference type="Gene3D" id="3.10.20.550">
    <property type="entry name" value="ASAP complex, SAP18 subunit"/>
    <property type="match status" value="1"/>
</dbReference>
<protein>
    <recommendedName>
        <fullName evidence="5">Histone deacetylase complex subunit SAP18</fullName>
    </recommendedName>
</protein>
<evidence type="ECO:0000256" key="1">
    <source>
        <dbReference type="ARBA" id="ARBA00009143"/>
    </source>
</evidence>